<feature type="domain" description="STAS" evidence="3">
    <location>
        <begin position="1"/>
        <end position="111"/>
    </location>
</feature>
<dbReference type="SUPFAM" id="SSF52091">
    <property type="entry name" value="SpoIIaa-like"/>
    <property type="match status" value="1"/>
</dbReference>
<dbReference type="PANTHER" id="PTHR33495">
    <property type="entry name" value="ANTI-SIGMA FACTOR ANTAGONIST TM_1081-RELATED-RELATED"/>
    <property type="match status" value="1"/>
</dbReference>
<dbReference type="InterPro" id="IPR036513">
    <property type="entry name" value="STAS_dom_sf"/>
</dbReference>
<dbReference type="AlphaFoldDB" id="A0A3Q9FP03"/>
<dbReference type="OrthoDB" id="9795051at2"/>
<evidence type="ECO:0000256" key="1">
    <source>
        <dbReference type="ARBA" id="ARBA00009013"/>
    </source>
</evidence>
<keyword evidence="5" id="KW-1185">Reference proteome</keyword>
<gene>
    <name evidence="4" type="ORF">EI427_17130</name>
</gene>
<sequence>MEYKIENIDNVTVINVTGFLDANTSSILDEKIHILITKEGHTKVILNLKDVTYMSSSRLRIFLSASKEMQNVDGKFVVCNANDTIKDIVKMSGFDMIVELKDTLEDSLEIVK</sequence>
<dbReference type="PANTHER" id="PTHR33495:SF14">
    <property type="entry name" value="ANTI-SIGMA FACTOR ANTAGONIST"/>
    <property type="match status" value="1"/>
</dbReference>
<dbReference type="CDD" id="cd07043">
    <property type="entry name" value="STAS_anti-anti-sigma_factors"/>
    <property type="match status" value="1"/>
</dbReference>
<dbReference type="PROSITE" id="PS50801">
    <property type="entry name" value="STAS"/>
    <property type="match status" value="1"/>
</dbReference>
<dbReference type="GO" id="GO:0043856">
    <property type="term" value="F:anti-sigma factor antagonist activity"/>
    <property type="evidence" value="ECO:0007669"/>
    <property type="project" value="InterPro"/>
</dbReference>
<evidence type="ECO:0000313" key="4">
    <source>
        <dbReference type="EMBL" id="AZQ63887.1"/>
    </source>
</evidence>
<dbReference type="Pfam" id="PF01740">
    <property type="entry name" value="STAS"/>
    <property type="match status" value="1"/>
</dbReference>
<evidence type="ECO:0000313" key="5">
    <source>
        <dbReference type="Proteomes" id="UP000267268"/>
    </source>
</evidence>
<proteinExistence type="inferred from homology"/>
<evidence type="ECO:0000256" key="2">
    <source>
        <dbReference type="RuleBase" id="RU003749"/>
    </source>
</evidence>
<dbReference type="KEGG" id="fll:EI427_17130"/>
<organism evidence="4 5">
    <name type="scientific">Flammeovirga pectinis</name>
    <dbReference type="NCBI Taxonomy" id="2494373"/>
    <lineage>
        <taxon>Bacteria</taxon>
        <taxon>Pseudomonadati</taxon>
        <taxon>Bacteroidota</taxon>
        <taxon>Cytophagia</taxon>
        <taxon>Cytophagales</taxon>
        <taxon>Flammeovirgaceae</taxon>
        <taxon>Flammeovirga</taxon>
    </lineage>
</organism>
<dbReference type="NCBIfam" id="TIGR00377">
    <property type="entry name" value="ant_ant_sig"/>
    <property type="match status" value="1"/>
</dbReference>
<dbReference type="EMBL" id="CP034562">
    <property type="protein sequence ID" value="AZQ63887.1"/>
    <property type="molecule type" value="Genomic_DNA"/>
</dbReference>
<reference evidence="4 5" key="1">
    <citation type="submission" date="2018-12" db="EMBL/GenBank/DDBJ databases">
        <title>Flammeovirga pectinis sp. nov., isolated from the gut of the Korean scallop, Patinopecten yessoensis.</title>
        <authorList>
            <person name="Bae J.-W."/>
            <person name="Jeong Y.-S."/>
            <person name="Kang W."/>
        </authorList>
    </citation>
    <scope>NUCLEOTIDE SEQUENCE [LARGE SCALE GENOMIC DNA]</scope>
    <source>
        <strain evidence="4 5">L12M1</strain>
    </source>
</reference>
<dbReference type="RefSeq" id="WP_126617037.1">
    <property type="nucleotide sequence ID" value="NZ_CP034562.1"/>
</dbReference>
<protein>
    <recommendedName>
        <fullName evidence="2">Anti-sigma factor antagonist</fullName>
    </recommendedName>
</protein>
<accession>A0A3Q9FP03</accession>
<dbReference type="InterPro" id="IPR003658">
    <property type="entry name" value="Anti-sigma_ant"/>
</dbReference>
<dbReference type="InterPro" id="IPR002645">
    <property type="entry name" value="STAS_dom"/>
</dbReference>
<evidence type="ECO:0000259" key="3">
    <source>
        <dbReference type="PROSITE" id="PS50801"/>
    </source>
</evidence>
<dbReference type="Proteomes" id="UP000267268">
    <property type="component" value="Chromosome 1"/>
</dbReference>
<dbReference type="Gene3D" id="3.30.750.24">
    <property type="entry name" value="STAS domain"/>
    <property type="match status" value="1"/>
</dbReference>
<name>A0A3Q9FP03_9BACT</name>
<comment type="similarity">
    <text evidence="1 2">Belongs to the anti-sigma-factor antagonist family.</text>
</comment>